<proteinExistence type="predicted"/>
<organism evidence="1 2">
    <name type="scientific">Rhododendron griersonianum</name>
    <dbReference type="NCBI Taxonomy" id="479676"/>
    <lineage>
        <taxon>Eukaryota</taxon>
        <taxon>Viridiplantae</taxon>
        <taxon>Streptophyta</taxon>
        <taxon>Embryophyta</taxon>
        <taxon>Tracheophyta</taxon>
        <taxon>Spermatophyta</taxon>
        <taxon>Magnoliopsida</taxon>
        <taxon>eudicotyledons</taxon>
        <taxon>Gunneridae</taxon>
        <taxon>Pentapetalae</taxon>
        <taxon>asterids</taxon>
        <taxon>Ericales</taxon>
        <taxon>Ericaceae</taxon>
        <taxon>Ericoideae</taxon>
        <taxon>Rhodoreae</taxon>
        <taxon>Rhododendron</taxon>
    </lineage>
</organism>
<reference evidence="1" key="1">
    <citation type="submission" date="2020-08" db="EMBL/GenBank/DDBJ databases">
        <title>Plant Genome Project.</title>
        <authorList>
            <person name="Zhang R.-G."/>
        </authorList>
    </citation>
    <scope>NUCLEOTIDE SEQUENCE</scope>
    <source>
        <strain evidence="1">WSP0</strain>
        <tissue evidence="1">Leaf</tissue>
    </source>
</reference>
<dbReference type="Proteomes" id="UP000823749">
    <property type="component" value="Chromosome 9"/>
</dbReference>
<evidence type="ECO:0000313" key="1">
    <source>
        <dbReference type="EMBL" id="KAG5530970.1"/>
    </source>
</evidence>
<gene>
    <name evidence="1" type="ORF">RHGRI_025799</name>
</gene>
<dbReference type="EMBL" id="JACTNZ010000009">
    <property type="protein sequence ID" value="KAG5530970.1"/>
    <property type="molecule type" value="Genomic_DNA"/>
</dbReference>
<keyword evidence="2" id="KW-1185">Reference proteome</keyword>
<comment type="caution">
    <text evidence="1">The sequence shown here is derived from an EMBL/GenBank/DDBJ whole genome shotgun (WGS) entry which is preliminary data.</text>
</comment>
<name>A0AAV6IVW4_9ERIC</name>
<evidence type="ECO:0000313" key="2">
    <source>
        <dbReference type="Proteomes" id="UP000823749"/>
    </source>
</evidence>
<protein>
    <submittedName>
        <fullName evidence="1">Uncharacterized protein</fullName>
    </submittedName>
</protein>
<dbReference type="AlphaFoldDB" id="A0AAV6IVW4"/>
<accession>A0AAV6IVW4</accession>
<sequence>MLNFYTDKYGLDLPYHSDWLGVEKVRGELFGHYEGLFDKLRWYVKAVKVTNLGSVLKLEFDPVSEEFSRLLVALNACIKGFNHCRPFLCLHSMLVSKGLTIVDLFNSFER</sequence>